<feature type="transmembrane region" description="Helical" evidence="1">
    <location>
        <begin position="44"/>
        <end position="65"/>
    </location>
</feature>
<evidence type="ECO:0008006" key="4">
    <source>
        <dbReference type="Google" id="ProtNLM"/>
    </source>
</evidence>
<feature type="transmembrane region" description="Helical" evidence="1">
    <location>
        <begin position="12"/>
        <end position="32"/>
    </location>
</feature>
<comment type="caution">
    <text evidence="2">The sequence shown here is derived from an EMBL/GenBank/DDBJ whole genome shotgun (WGS) entry which is preliminary data.</text>
</comment>
<name>A0A1F6CQR8_9BACT</name>
<evidence type="ECO:0000256" key="1">
    <source>
        <dbReference type="SAM" id="Phobius"/>
    </source>
</evidence>
<keyword evidence="1" id="KW-0812">Transmembrane</keyword>
<evidence type="ECO:0000313" key="3">
    <source>
        <dbReference type="Proteomes" id="UP000176445"/>
    </source>
</evidence>
<dbReference type="InterPro" id="IPR007211">
    <property type="entry name" value="DUF378"/>
</dbReference>
<keyword evidence="1" id="KW-1133">Transmembrane helix</keyword>
<organism evidence="2 3">
    <name type="scientific">Candidatus Kaiserbacteria bacterium RIFCSPHIGHO2_01_FULL_54_36b</name>
    <dbReference type="NCBI Taxonomy" id="1798483"/>
    <lineage>
        <taxon>Bacteria</taxon>
        <taxon>Candidatus Kaiseribacteriota</taxon>
    </lineage>
</organism>
<dbReference type="Proteomes" id="UP000176445">
    <property type="component" value="Unassembled WGS sequence"/>
</dbReference>
<dbReference type="Pfam" id="PF04070">
    <property type="entry name" value="DUF378"/>
    <property type="match status" value="1"/>
</dbReference>
<sequence length="75" mass="8200">MKMCPMHKAAWWLLWVGGINWGLVGVLNFNLVNTVFGTVPLLERAVYILVGLAALSFLLTGKCKGCGAMGEMKKM</sequence>
<accession>A0A1F6CQR8</accession>
<dbReference type="PANTHER" id="PTHR37304:SF1">
    <property type="entry name" value="MEMBRANE PROTEIN"/>
    <property type="match status" value="1"/>
</dbReference>
<reference evidence="2 3" key="1">
    <citation type="journal article" date="2016" name="Nat. Commun.">
        <title>Thousands of microbial genomes shed light on interconnected biogeochemical processes in an aquifer system.</title>
        <authorList>
            <person name="Anantharaman K."/>
            <person name="Brown C.T."/>
            <person name="Hug L.A."/>
            <person name="Sharon I."/>
            <person name="Castelle C.J."/>
            <person name="Probst A.J."/>
            <person name="Thomas B.C."/>
            <person name="Singh A."/>
            <person name="Wilkins M.J."/>
            <person name="Karaoz U."/>
            <person name="Brodie E.L."/>
            <person name="Williams K.H."/>
            <person name="Hubbard S.S."/>
            <person name="Banfield J.F."/>
        </authorList>
    </citation>
    <scope>NUCLEOTIDE SEQUENCE [LARGE SCALE GENOMIC DNA]</scope>
</reference>
<protein>
    <recommendedName>
        <fullName evidence="4">DUF378 domain-containing protein</fullName>
    </recommendedName>
</protein>
<dbReference type="EMBL" id="MFKW01000035">
    <property type="protein sequence ID" value="OGG51222.1"/>
    <property type="molecule type" value="Genomic_DNA"/>
</dbReference>
<dbReference type="AlphaFoldDB" id="A0A1F6CQR8"/>
<keyword evidence="1" id="KW-0472">Membrane</keyword>
<dbReference type="PANTHER" id="PTHR37304">
    <property type="entry name" value="MEMBRANE PROTEIN-RELATED"/>
    <property type="match status" value="1"/>
</dbReference>
<gene>
    <name evidence="2" type="ORF">A2704_06555</name>
</gene>
<evidence type="ECO:0000313" key="2">
    <source>
        <dbReference type="EMBL" id="OGG51222.1"/>
    </source>
</evidence>
<proteinExistence type="predicted"/>